<keyword evidence="2" id="KW-0732">Signal</keyword>
<dbReference type="STRING" id="436010.A0A166CUF2"/>
<evidence type="ECO:0000313" key="3">
    <source>
        <dbReference type="EMBL" id="KZP14013.1"/>
    </source>
</evidence>
<feature type="signal peptide" evidence="2">
    <location>
        <begin position="1"/>
        <end position="23"/>
    </location>
</feature>
<name>A0A166CUF2_9AGAM</name>
<sequence>MVARISLLAAALVAVHSFVPVLAEDPSITAAPLAKRTPTSHHDLAKRQSAAATYETTSPLPLTQYSYPYNAIPEQVNPYAIGRGPQSGYNVCNSTTEGAASECQTMVVNSLNDFCVWGSPTNNGSIGDVEAAVVGYCTQPGHGTRIITPGSITAAQFMKTSAYIQVTGLFDQTGIGLASNDTGGELDPHGADLLGNPIGGLVYSTGMPTGDNKTYMQVTSWNNFVGGGQFCIKLCDPTVTSVDYCQNIFDLLGCAYNMPASYTPGEFTSCEGELQDPVGTYTSDGQTLTWSQPALLPATSTLPWTPRVPASSNCVTYQSSALFAASGSAATGSPSATGSAASKSGASGSAKTTASSSTGAAGSSATNGAGHLVAGSGLFAVLAAVAFLL</sequence>
<feature type="chain" id="PRO_5007871856" description="Macrofage activating glycoprotein" evidence="2">
    <location>
        <begin position="24"/>
        <end position="389"/>
    </location>
</feature>
<accession>A0A166CUF2</accession>
<dbReference type="AlphaFoldDB" id="A0A166CUF2"/>
<gene>
    <name evidence="3" type="ORF">FIBSPDRAFT_797146</name>
</gene>
<keyword evidence="4" id="KW-1185">Reference proteome</keyword>
<reference evidence="3 4" key="1">
    <citation type="journal article" date="2016" name="Mol. Biol. Evol.">
        <title>Comparative Genomics of Early-Diverging Mushroom-Forming Fungi Provides Insights into the Origins of Lignocellulose Decay Capabilities.</title>
        <authorList>
            <person name="Nagy L.G."/>
            <person name="Riley R."/>
            <person name="Tritt A."/>
            <person name="Adam C."/>
            <person name="Daum C."/>
            <person name="Floudas D."/>
            <person name="Sun H."/>
            <person name="Yadav J.S."/>
            <person name="Pangilinan J."/>
            <person name="Larsson K.H."/>
            <person name="Matsuura K."/>
            <person name="Barry K."/>
            <person name="Labutti K."/>
            <person name="Kuo R."/>
            <person name="Ohm R.A."/>
            <person name="Bhattacharya S.S."/>
            <person name="Shirouzu T."/>
            <person name="Yoshinaga Y."/>
            <person name="Martin F.M."/>
            <person name="Grigoriev I.V."/>
            <person name="Hibbett D.S."/>
        </authorList>
    </citation>
    <scope>NUCLEOTIDE SEQUENCE [LARGE SCALE GENOMIC DNA]</scope>
    <source>
        <strain evidence="3 4">CBS 109695</strain>
    </source>
</reference>
<protein>
    <recommendedName>
        <fullName evidence="5">Macrofage activating glycoprotein</fullName>
    </recommendedName>
</protein>
<evidence type="ECO:0000256" key="2">
    <source>
        <dbReference type="SAM" id="SignalP"/>
    </source>
</evidence>
<evidence type="ECO:0000313" key="4">
    <source>
        <dbReference type="Proteomes" id="UP000076532"/>
    </source>
</evidence>
<dbReference type="EMBL" id="KV417624">
    <property type="protein sequence ID" value="KZP14013.1"/>
    <property type="molecule type" value="Genomic_DNA"/>
</dbReference>
<evidence type="ECO:0008006" key="5">
    <source>
        <dbReference type="Google" id="ProtNLM"/>
    </source>
</evidence>
<proteinExistence type="predicted"/>
<dbReference type="OrthoDB" id="2564904at2759"/>
<dbReference type="Proteomes" id="UP000076532">
    <property type="component" value="Unassembled WGS sequence"/>
</dbReference>
<evidence type="ECO:0000256" key="1">
    <source>
        <dbReference type="SAM" id="MobiDB-lite"/>
    </source>
</evidence>
<feature type="region of interest" description="Disordered" evidence="1">
    <location>
        <begin position="334"/>
        <end position="362"/>
    </location>
</feature>
<organism evidence="3 4">
    <name type="scientific">Athelia psychrophila</name>
    <dbReference type="NCBI Taxonomy" id="1759441"/>
    <lineage>
        <taxon>Eukaryota</taxon>
        <taxon>Fungi</taxon>
        <taxon>Dikarya</taxon>
        <taxon>Basidiomycota</taxon>
        <taxon>Agaricomycotina</taxon>
        <taxon>Agaricomycetes</taxon>
        <taxon>Agaricomycetidae</taxon>
        <taxon>Atheliales</taxon>
        <taxon>Atheliaceae</taxon>
        <taxon>Athelia</taxon>
    </lineage>
</organism>